<feature type="transmembrane region" description="Helical" evidence="2">
    <location>
        <begin position="39"/>
        <end position="60"/>
    </location>
</feature>
<dbReference type="InterPro" id="IPR043130">
    <property type="entry name" value="CDP-OH_PTrfase_TM_dom"/>
</dbReference>
<evidence type="ECO:0000313" key="4">
    <source>
        <dbReference type="Proteomes" id="UP000321234"/>
    </source>
</evidence>
<gene>
    <name evidence="3" type="ORF">FMM08_18385</name>
</gene>
<dbReference type="EMBL" id="VKAC01000012">
    <property type="protein sequence ID" value="TXR52718.1"/>
    <property type="molecule type" value="Genomic_DNA"/>
</dbReference>
<evidence type="ECO:0000256" key="1">
    <source>
        <dbReference type="SAM" id="MobiDB-lite"/>
    </source>
</evidence>
<dbReference type="GO" id="GO:0016740">
    <property type="term" value="F:transferase activity"/>
    <property type="evidence" value="ECO:0007669"/>
    <property type="project" value="UniProtKB-KW"/>
</dbReference>
<sequence length="228" mass="22646">MLHDAPMAESARRPLKTRGRSASHAAATWLARRGATPNGISVVGLLLAVAAGACLLLSGGADPAADRTAGPGTEAVLLVAAAVGVQLRLAANMLDGLVAVECGRGTRTGPLFNEVPDRLADLAVLVPAGYAVGGGWGAGLGWAAGVLAVLTAYVRLLGGSFGQEQRFSGPMAKPHRMFAITLACLVGAVEVLASGSAGVALTAGLVVVVIGSALTCVLRLRAVAAGLP</sequence>
<protein>
    <submittedName>
        <fullName evidence="3">CDP-alcohol phosphatidyltransferase family protein</fullName>
    </submittedName>
</protein>
<keyword evidence="2" id="KW-0472">Membrane</keyword>
<proteinExistence type="predicted"/>
<evidence type="ECO:0000313" key="3">
    <source>
        <dbReference type="EMBL" id="TXR52718.1"/>
    </source>
</evidence>
<dbReference type="Proteomes" id="UP000321234">
    <property type="component" value="Unassembled WGS sequence"/>
</dbReference>
<accession>A0A5C8Z698</accession>
<name>A0A5C8Z698_9ACTN</name>
<reference evidence="3 4" key="1">
    <citation type="submission" date="2019-07" db="EMBL/GenBank/DDBJ databases">
        <title>Quadrisphaera sp. strain DD2A genome sequencing and assembly.</title>
        <authorList>
            <person name="Kim I."/>
        </authorList>
    </citation>
    <scope>NUCLEOTIDE SEQUENCE [LARGE SCALE GENOMIC DNA]</scope>
    <source>
        <strain evidence="3 4">DD2A</strain>
    </source>
</reference>
<keyword evidence="2" id="KW-0812">Transmembrane</keyword>
<feature type="transmembrane region" description="Helical" evidence="2">
    <location>
        <begin position="199"/>
        <end position="220"/>
    </location>
</feature>
<dbReference type="OrthoDB" id="1034332at2"/>
<keyword evidence="4" id="KW-1185">Reference proteome</keyword>
<keyword evidence="3" id="KW-0808">Transferase</keyword>
<feature type="region of interest" description="Disordered" evidence="1">
    <location>
        <begin position="1"/>
        <end position="20"/>
    </location>
</feature>
<dbReference type="Gene3D" id="1.20.120.1760">
    <property type="match status" value="1"/>
</dbReference>
<organism evidence="3 4">
    <name type="scientific">Quadrisphaera setariae</name>
    <dbReference type="NCBI Taxonomy" id="2593304"/>
    <lineage>
        <taxon>Bacteria</taxon>
        <taxon>Bacillati</taxon>
        <taxon>Actinomycetota</taxon>
        <taxon>Actinomycetes</taxon>
        <taxon>Kineosporiales</taxon>
        <taxon>Kineosporiaceae</taxon>
        <taxon>Quadrisphaera</taxon>
    </lineage>
</organism>
<comment type="caution">
    <text evidence="3">The sequence shown here is derived from an EMBL/GenBank/DDBJ whole genome shotgun (WGS) entry which is preliminary data.</text>
</comment>
<dbReference type="AlphaFoldDB" id="A0A5C8Z698"/>
<feature type="transmembrane region" description="Helical" evidence="2">
    <location>
        <begin position="177"/>
        <end position="193"/>
    </location>
</feature>
<evidence type="ECO:0000256" key="2">
    <source>
        <dbReference type="SAM" id="Phobius"/>
    </source>
</evidence>
<feature type="transmembrane region" description="Helical" evidence="2">
    <location>
        <begin position="135"/>
        <end position="156"/>
    </location>
</feature>
<keyword evidence="2" id="KW-1133">Transmembrane helix</keyword>